<dbReference type="InterPro" id="IPR011051">
    <property type="entry name" value="RmlC_Cupin_sf"/>
</dbReference>
<name>A0A125T2C2_9SPHI</name>
<sequence length="130" mass="14616">MDAENIPFPVINWENVAKTTHPGTTGAAWWQTLQFEALRVRIVEYSEGYLADHWCRKGHIVHCLEGAFTTELETGESFQLTAGMSYMVSDELSSHRSVTQSGVKLLIIDGDFLKLKAAVQTEYLQTILPK</sequence>
<dbReference type="OrthoDB" id="9794443at2"/>
<proteinExistence type="predicted"/>
<dbReference type="EMBL" id="AP017313">
    <property type="protein sequence ID" value="BAU52803.1"/>
    <property type="molecule type" value="Genomic_DNA"/>
</dbReference>
<accession>A0A125T2C2</accession>
<dbReference type="GO" id="GO:0051213">
    <property type="term" value="F:dioxygenase activity"/>
    <property type="evidence" value="ECO:0007669"/>
    <property type="project" value="UniProtKB-KW"/>
</dbReference>
<evidence type="ECO:0000313" key="2">
    <source>
        <dbReference type="Proteomes" id="UP000218263"/>
    </source>
</evidence>
<gene>
    <name evidence="1" type="ORF">MgSA37_00966</name>
</gene>
<dbReference type="NCBIfam" id="NF038084">
    <property type="entry name" value="DHCW_cupin"/>
    <property type="match status" value="1"/>
</dbReference>
<dbReference type="Proteomes" id="UP000218263">
    <property type="component" value="Chromosome"/>
</dbReference>
<dbReference type="InterPro" id="IPR047713">
    <property type="entry name" value="DHCW_cupin"/>
</dbReference>
<dbReference type="KEGG" id="mgot:MgSA37_00966"/>
<dbReference type="SUPFAM" id="SSF51182">
    <property type="entry name" value="RmlC-like cupins"/>
    <property type="match status" value="1"/>
</dbReference>
<reference evidence="1 2" key="1">
    <citation type="submission" date="2015-12" db="EMBL/GenBank/DDBJ databases">
        <title>Genome sequence of Mucilaginibacter gotjawali.</title>
        <authorList>
            <person name="Lee J.S."/>
            <person name="Lee K.C."/>
            <person name="Kim K.K."/>
            <person name="Lee B.W."/>
        </authorList>
    </citation>
    <scope>NUCLEOTIDE SEQUENCE [LARGE SCALE GENOMIC DNA]</scope>
    <source>
        <strain evidence="1 2">SA3-7</strain>
    </source>
</reference>
<dbReference type="AlphaFoldDB" id="A0A125T2C2"/>
<dbReference type="RefSeq" id="WP_096350084.1">
    <property type="nucleotide sequence ID" value="NZ_AP017313.1"/>
</dbReference>
<protein>
    <submittedName>
        <fullName evidence="1">Uncharacterized protein</fullName>
    </submittedName>
</protein>
<evidence type="ECO:0000313" key="1">
    <source>
        <dbReference type="EMBL" id="BAU52803.1"/>
    </source>
</evidence>
<keyword evidence="2" id="KW-1185">Reference proteome</keyword>
<organism evidence="1 2">
    <name type="scientific">Mucilaginibacter gotjawali</name>
    <dbReference type="NCBI Taxonomy" id="1550579"/>
    <lineage>
        <taxon>Bacteria</taxon>
        <taxon>Pseudomonadati</taxon>
        <taxon>Bacteroidota</taxon>
        <taxon>Sphingobacteriia</taxon>
        <taxon>Sphingobacteriales</taxon>
        <taxon>Sphingobacteriaceae</taxon>
        <taxon>Mucilaginibacter</taxon>
    </lineage>
</organism>